<organism evidence="1 2">
    <name type="scientific">Lipomyces orientalis</name>
    <dbReference type="NCBI Taxonomy" id="1233043"/>
    <lineage>
        <taxon>Eukaryota</taxon>
        <taxon>Fungi</taxon>
        <taxon>Dikarya</taxon>
        <taxon>Ascomycota</taxon>
        <taxon>Saccharomycotina</taxon>
        <taxon>Lipomycetes</taxon>
        <taxon>Lipomycetales</taxon>
        <taxon>Lipomycetaceae</taxon>
        <taxon>Lipomyces</taxon>
    </lineage>
</organism>
<evidence type="ECO:0000313" key="2">
    <source>
        <dbReference type="Proteomes" id="UP001489719"/>
    </source>
</evidence>
<proteinExistence type="predicted"/>
<sequence length="242" mass="27550">MPPKRTPTPPQRVIPYDLRRTHISRVATPHQSEPSSRPAGGYIPRSTRNQIIQMKRKATATGDIVASNGRGRSTAAPTAAPRNAVQKRVRLHSNLRMMKPFPANILISKAILFFLISQVMLLSLAILQGEEAEAAAVEALYHSKERLKEIVHNNHLREARRQLRETRDNSICTSDLEDEIEVRMRRTGDYQIALVFLFRLNKKLSMHKTLPDTTRHSFDITVFEETIPDLIQSHLGDDDVDY</sequence>
<dbReference type="Proteomes" id="UP001489719">
    <property type="component" value="Unassembled WGS sequence"/>
</dbReference>
<dbReference type="EMBL" id="MU970246">
    <property type="protein sequence ID" value="KAK9319002.1"/>
    <property type="molecule type" value="Genomic_DNA"/>
</dbReference>
<evidence type="ECO:0000313" key="1">
    <source>
        <dbReference type="EMBL" id="KAK9319002.1"/>
    </source>
</evidence>
<gene>
    <name evidence="1" type="ORF">V1517DRAFT_342131</name>
</gene>
<comment type="caution">
    <text evidence="1">The sequence shown here is derived from an EMBL/GenBank/DDBJ whole genome shotgun (WGS) entry which is preliminary data.</text>
</comment>
<accession>A0ACC3TDP6</accession>
<keyword evidence="2" id="KW-1185">Reference proteome</keyword>
<name>A0ACC3TDP6_9ASCO</name>
<protein>
    <submittedName>
        <fullName evidence="1">Uncharacterized protein</fullName>
    </submittedName>
</protein>
<reference evidence="2" key="1">
    <citation type="journal article" date="2024" name="Front. Bioeng. Biotechnol.">
        <title>Genome-scale model development and genomic sequencing of the oleaginous clade Lipomyces.</title>
        <authorList>
            <person name="Czajka J.J."/>
            <person name="Han Y."/>
            <person name="Kim J."/>
            <person name="Mondo S.J."/>
            <person name="Hofstad B.A."/>
            <person name="Robles A."/>
            <person name="Haridas S."/>
            <person name="Riley R."/>
            <person name="LaButti K."/>
            <person name="Pangilinan J."/>
            <person name="Andreopoulos W."/>
            <person name="Lipzen A."/>
            <person name="Yan J."/>
            <person name="Wang M."/>
            <person name="Ng V."/>
            <person name="Grigoriev I.V."/>
            <person name="Spatafora J.W."/>
            <person name="Magnuson J.K."/>
            <person name="Baker S.E."/>
            <person name="Pomraning K.R."/>
        </authorList>
    </citation>
    <scope>NUCLEOTIDE SEQUENCE [LARGE SCALE GENOMIC DNA]</scope>
    <source>
        <strain evidence="2">CBS 10300</strain>
    </source>
</reference>